<name>A0AAQ3QSF6_9LILI</name>
<keyword evidence="2" id="KW-1185">Reference proteome</keyword>
<dbReference type="EMBL" id="CP136898">
    <property type="protein sequence ID" value="WOL19708.1"/>
    <property type="molecule type" value="Genomic_DNA"/>
</dbReference>
<evidence type="ECO:0000313" key="1">
    <source>
        <dbReference type="EMBL" id="WOL19708.1"/>
    </source>
</evidence>
<proteinExistence type="predicted"/>
<protein>
    <submittedName>
        <fullName evidence="1">Uncharacterized protein</fullName>
    </submittedName>
</protein>
<reference evidence="1 2" key="1">
    <citation type="submission" date="2023-10" db="EMBL/GenBank/DDBJ databases">
        <title>Chromosome-scale genome assembly provides insights into flower coloration mechanisms of Canna indica.</title>
        <authorList>
            <person name="Li C."/>
        </authorList>
    </citation>
    <scope>NUCLEOTIDE SEQUENCE [LARGE SCALE GENOMIC DNA]</scope>
    <source>
        <tissue evidence="1">Flower</tissue>
    </source>
</reference>
<organism evidence="1 2">
    <name type="scientific">Canna indica</name>
    <name type="common">Indian-shot</name>
    <dbReference type="NCBI Taxonomy" id="4628"/>
    <lineage>
        <taxon>Eukaryota</taxon>
        <taxon>Viridiplantae</taxon>
        <taxon>Streptophyta</taxon>
        <taxon>Embryophyta</taxon>
        <taxon>Tracheophyta</taxon>
        <taxon>Spermatophyta</taxon>
        <taxon>Magnoliopsida</taxon>
        <taxon>Liliopsida</taxon>
        <taxon>Zingiberales</taxon>
        <taxon>Cannaceae</taxon>
        <taxon>Canna</taxon>
    </lineage>
</organism>
<accession>A0AAQ3QSF6</accession>
<gene>
    <name evidence="1" type="ORF">Cni_G28510</name>
</gene>
<evidence type="ECO:0000313" key="2">
    <source>
        <dbReference type="Proteomes" id="UP001327560"/>
    </source>
</evidence>
<sequence>MNCGRLSSLVGGDDSSVINTLSWKWTKAGVFSTISFYWLLNFHSMGDEAHDAAHSVDIVRADDDDVILIPSRGAYIVLASDIAVDEGSGCAEVAEDGLAKLVVAPTSSSLVTSQWMKEAAAPRSLKTALPSSSWTSAMTTLARWWQKNRDMKPEVYFLMINTKCGLINTKCGLGADCD</sequence>
<dbReference type="Proteomes" id="UP001327560">
    <property type="component" value="Chromosome 9"/>
</dbReference>
<dbReference type="AlphaFoldDB" id="A0AAQ3QSF6"/>